<reference evidence="1" key="1">
    <citation type="submission" date="2018-03" db="EMBL/GenBank/DDBJ databases">
        <authorList>
            <person name="Guldener U."/>
        </authorList>
    </citation>
    <scope>NUCLEOTIDE SEQUENCE</scope>
</reference>
<gene>
    <name evidence="1" type="ORF">FTOL_01172</name>
</gene>
<dbReference type="Proteomes" id="UP001187734">
    <property type="component" value="Unassembled WGS sequence"/>
</dbReference>
<protein>
    <submittedName>
        <fullName evidence="1">Uncharacterized protein</fullName>
    </submittedName>
</protein>
<accession>A0AAE8SDM0</accession>
<comment type="caution">
    <text evidence="1">The sequence shown here is derived from an EMBL/GenBank/DDBJ whole genome shotgun (WGS) entry which is preliminary data.</text>
</comment>
<dbReference type="AlphaFoldDB" id="A0AAE8SDM0"/>
<keyword evidence="2" id="KW-1185">Reference proteome</keyword>
<dbReference type="EMBL" id="ONZP01000040">
    <property type="protein sequence ID" value="SPJ71444.1"/>
    <property type="molecule type" value="Genomic_DNA"/>
</dbReference>
<sequence>MSNWLNNPMLVNDSQLADILSIEHSTKASPKLDAGSVTYFRSWPMVADQLCQVVEELRKHGYGNRVEAWTLVLKGCLPATPITVRYVGSTSAPRNPFKRVQKNTERPQSLLGTFLSTIDRLFPRVAKSHQVYAINGSFIADLSMESAKQNVLFQRFYNSATDHAERCMVTFFGTRTLLNRQRGGKHRMLTPGYEEERVLMRCNTTLLSKANSCFTPPPEKVISDVSFLLKSWWEYARKEIWLDEDRAKEIDRKTYISGTYSQAVAKSSAHGSSLLALCGHEPPISSINDGADILSGVRATSSFVRSVLTSMAAVETGICSTPITALTDLISFNQLLNWPRLSFNQKEKSRKLFDSWLVALRPVIIVSFGQHVDAWLCQPTRRQTPPKSLLKEVGVARTVQIPNGGTKAIVIPHLHPGSYVRNPTTSSQDKIFWYPWVATWVYMDTAMNLLSRCETLYTSRDVFCIELATQAEAILEEAGYFESLDAAKTGFVAKMKIDNSAITLGKSLSSGGTGRAREHVLHKFTPSEDRIIVLDQYLSYRAPSLEHGLQIDSTLAGEGSKKRTRDVFEQSHCYDHDPRADLTSNNWGPSDNTLNRWRQVHRFIEGNECLVSVHRLYNKTEQHRRFFGVAASVHRYHGGLLVGKTPIRMAFPSHWNDDVTSFKDEFSKCIQSFQNAVINSYIHGLPDFLLERQWTASISLLQPPEAATVLKDTADMQSLDQAPVASSLFETSSTHVHPPYHYKLALERCGQTRGTPNSLAGQQQAESLFSSNIAVEGLWIAASMESLKDPQTVQPERQMFIETFGGNIGATHCLSSDQTLDNQLQKSSQEFMTLQALWLTSMTRGKVGRSPCLDLNQIDGHKIDFSQRGVFRLTYRLEDESKITLDIKLGPSIAPLESEDIRTMHFTASGIDIRTPTGYTLIVPAYNSACTLPKSVMRKHKDGSDFLALWRMIRKRTDSTSFARDSWDIDSNYPPELRVWPIGEKGANLPAKRPETIQQPERNDALWLLKEFIDLRFPSGGAFWTGGRVSFPLSTDDVTDFTNFLKLPDNCTHPYAQWWYEKLVLKQKGPRNWSIWLSCLRSTKVEHVNAPKSATTPGTYRKKCAVITLGPLQVE</sequence>
<evidence type="ECO:0000313" key="2">
    <source>
        <dbReference type="Proteomes" id="UP001187734"/>
    </source>
</evidence>
<evidence type="ECO:0000313" key="1">
    <source>
        <dbReference type="EMBL" id="SPJ71444.1"/>
    </source>
</evidence>
<proteinExistence type="predicted"/>
<organism evidence="1 2">
    <name type="scientific">Fusarium torulosum</name>
    <dbReference type="NCBI Taxonomy" id="33205"/>
    <lineage>
        <taxon>Eukaryota</taxon>
        <taxon>Fungi</taxon>
        <taxon>Dikarya</taxon>
        <taxon>Ascomycota</taxon>
        <taxon>Pezizomycotina</taxon>
        <taxon>Sordariomycetes</taxon>
        <taxon>Hypocreomycetidae</taxon>
        <taxon>Hypocreales</taxon>
        <taxon>Nectriaceae</taxon>
        <taxon>Fusarium</taxon>
    </lineage>
</organism>
<name>A0AAE8SDM0_9HYPO</name>